<proteinExistence type="predicted"/>
<keyword evidence="2" id="KW-1185">Reference proteome</keyword>
<gene>
    <name evidence="1" type="ORF">MAR_036095</name>
</gene>
<accession>A0ABY7EPZ2</accession>
<name>A0ABY7EPZ2_MYAAR</name>
<dbReference type="Proteomes" id="UP001164746">
    <property type="component" value="Chromosome 7"/>
</dbReference>
<evidence type="ECO:0000313" key="2">
    <source>
        <dbReference type="Proteomes" id="UP001164746"/>
    </source>
</evidence>
<evidence type="ECO:0000313" key="1">
    <source>
        <dbReference type="EMBL" id="WAR11019.1"/>
    </source>
</evidence>
<sequence length="356" mass="38852">FPKSPNSVLPLFDLVELVDLVGHLVGGVLCLLPQGGDGGLALQCLFLEVSSQLLDLGFPLLVQLHLSRCLAALVVKSFSDVFKLTDTDTLKHTVTLELVEDKRSFNHAGGLHLVGDDTAHKVGMGVVQRVPTRGSFESARIPTTVSFSGSLFFSSQLVMLAGVVSKFEVGVAASLPALGDLTKGLGLAKMVRNQLVLEGLVRCLREHALFFQNGKDTHRLEIRKVNVVMYGGVLGKDKTKNKKIHVGFYLFNKLDTGLEVHTEVDELPLDAFLLVLLLFQHKHVVVEELLQPLVRVVDAQLLKTVVLAYGVDHLLLVTALSDKLSADLDLRLQQTLKQVSTVDAQKESNLLSLCKE</sequence>
<reference evidence="1" key="1">
    <citation type="submission" date="2022-11" db="EMBL/GenBank/DDBJ databases">
        <title>Centuries of genome instability and evolution in soft-shell clam transmissible cancer (bioRxiv).</title>
        <authorList>
            <person name="Hart S.F.M."/>
            <person name="Yonemitsu M.A."/>
            <person name="Giersch R.M."/>
            <person name="Beal B.F."/>
            <person name="Arriagada G."/>
            <person name="Davis B.W."/>
            <person name="Ostrander E.A."/>
            <person name="Goff S.P."/>
            <person name="Metzger M.J."/>
        </authorList>
    </citation>
    <scope>NUCLEOTIDE SEQUENCE</scope>
    <source>
        <strain evidence="1">MELC-2E11</strain>
        <tissue evidence="1">Siphon/mantle</tissue>
    </source>
</reference>
<dbReference type="EMBL" id="CP111018">
    <property type="protein sequence ID" value="WAR11019.1"/>
    <property type="molecule type" value="Genomic_DNA"/>
</dbReference>
<feature type="non-terminal residue" evidence="1">
    <location>
        <position position="356"/>
    </location>
</feature>
<organism evidence="1 2">
    <name type="scientific">Mya arenaria</name>
    <name type="common">Soft-shell clam</name>
    <dbReference type="NCBI Taxonomy" id="6604"/>
    <lineage>
        <taxon>Eukaryota</taxon>
        <taxon>Metazoa</taxon>
        <taxon>Spiralia</taxon>
        <taxon>Lophotrochozoa</taxon>
        <taxon>Mollusca</taxon>
        <taxon>Bivalvia</taxon>
        <taxon>Autobranchia</taxon>
        <taxon>Heteroconchia</taxon>
        <taxon>Euheterodonta</taxon>
        <taxon>Imparidentia</taxon>
        <taxon>Neoheterodontei</taxon>
        <taxon>Myida</taxon>
        <taxon>Myoidea</taxon>
        <taxon>Myidae</taxon>
        <taxon>Mya</taxon>
    </lineage>
</organism>
<evidence type="ECO:0008006" key="3">
    <source>
        <dbReference type="Google" id="ProtNLM"/>
    </source>
</evidence>
<protein>
    <recommendedName>
        <fullName evidence="3">Secreted protein</fullName>
    </recommendedName>
</protein>